<reference evidence="1" key="1">
    <citation type="submission" date="2020-08" db="EMBL/GenBank/DDBJ databases">
        <title>Novel species isolated from subtropical streams in China.</title>
        <authorList>
            <person name="Lu H."/>
        </authorList>
    </citation>
    <scope>NUCLEOTIDE SEQUENCE</scope>
    <source>
        <strain evidence="1">LX22W</strain>
    </source>
</reference>
<organism evidence="1 2">
    <name type="scientific">Undibacterium nitidum</name>
    <dbReference type="NCBI Taxonomy" id="2762298"/>
    <lineage>
        <taxon>Bacteria</taxon>
        <taxon>Pseudomonadati</taxon>
        <taxon>Pseudomonadota</taxon>
        <taxon>Betaproteobacteria</taxon>
        <taxon>Burkholderiales</taxon>
        <taxon>Oxalobacteraceae</taxon>
        <taxon>Undibacterium</taxon>
    </lineage>
</organism>
<dbReference type="AlphaFoldDB" id="A0A923HP82"/>
<accession>A0A923HP82</accession>
<gene>
    <name evidence="1" type="ORF">H8K36_14885</name>
</gene>
<comment type="caution">
    <text evidence="1">The sequence shown here is derived from an EMBL/GenBank/DDBJ whole genome shotgun (WGS) entry which is preliminary data.</text>
</comment>
<evidence type="ECO:0000313" key="1">
    <source>
        <dbReference type="EMBL" id="MBC3882672.1"/>
    </source>
</evidence>
<protein>
    <submittedName>
        <fullName evidence="1">Uncharacterized protein</fullName>
    </submittedName>
</protein>
<keyword evidence="2" id="KW-1185">Reference proteome</keyword>
<dbReference type="RefSeq" id="WP_186917286.1">
    <property type="nucleotide sequence ID" value="NZ_JACOFZ010000006.1"/>
</dbReference>
<dbReference type="Proteomes" id="UP000627446">
    <property type="component" value="Unassembled WGS sequence"/>
</dbReference>
<proteinExistence type="predicted"/>
<sequence>MQSQYLIPKFVASIFLGLVLANISIEASAQINSLKKFAIEDFSDVGRVKQVIELDPKVIQTAENFRPEGFDLLPGKLLRVSLKKEFVHQGQMTHSTTETVESAKGALGYFVIKTKENLPKMENFWITNHVLTSLNFLQLAWRNHSDWKPSVGSDSITDRTGYVTELKLPLQFESALRPGANWGYEFIFEMESSSFQGVETRKSGTLKYIVEECRNEQETPASDLHNKLTGKMIVVQCQSKVAEIGNYAKFAYLKDYGFFMPMERRNGLDSSIPKTTIIYKISDIEFAPTMTKSN</sequence>
<dbReference type="EMBL" id="JACOFZ010000006">
    <property type="protein sequence ID" value="MBC3882672.1"/>
    <property type="molecule type" value="Genomic_DNA"/>
</dbReference>
<name>A0A923HP82_9BURK</name>
<evidence type="ECO:0000313" key="2">
    <source>
        <dbReference type="Proteomes" id="UP000627446"/>
    </source>
</evidence>